<dbReference type="AlphaFoldDB" id="A0A8T0HLZ2"/>
<feature type="compositionally biased region" description="Polar residues" evidence="1">
    <location>
        <begin position="34"/>
        <end position="51"/>
    </location>
</feature>
<protein>
    <submittedName>
        <fullName evidence="2">Uncharacterized protein</fullName>
    </submittedName>
</protein>
<evidence type="ECO:0000313" key="3">
    <source>
        <dbReference type="Proteomes" id="UP000822688"/>
    </source>
</evidence>
<comment type="caution">
    <text evidence="2">The sequence shown here is derived from an EMBL/GenBank/DDBJ whole genome shotgun (WGS) entry which is preliminary data.</text>
</comment>
<gene>
    <name evidence="2" type="ORF">KC19_VG047200</name>
</gene>
<proteinExistence type="predicted"/>
<feature type="region of interest" description="Disordered" evidence="1">
    <location>
        <begin position="34"/>
        <end position="55"/>
    </location>
</feature>
<organism evidence="2 3">
    <name type="scientific">Ceratodon purpureus</name>
    <name type="common">Fire moss</name>
    <name type="synonym">Dicranum purpureum</name>
    <dbReference type="NCBI Taxonomy" id="3225"/>
    <lineage>
        <taxon>Eukaryota</taxon>
        <taxon>Viridiplantae</taxon>
        <taxon>Streptophyta</taxon>
        <taxon>Embryophyta</taxon>
        <taxon>Bryophyta</taxon>
        <taxon>Bryophytina</taxon>
        <taxon>Bryopsida</taxon>
        <taxon>Dicranidae</taxon>
        <taxon>Pseudoditrichales</taxon>
        <taxon>Ditrichaceae</taxon>
        <taxon>Ceratodon</taxon>
    </lineage>
</organism>
<dbReference type="EMBL" id="CM026426">
    <property type="protein sequence ID" value="KAG0571839.1"/>
    <property type="molecule type" value="Genomic_DNA"/>
</dbReference>
<evidence type="ECO:0000313" key="2">
    <source>
        <dbReference type="EMBL" id="KAG0571839.1"/>
    </source>
</evidence>
<name>A0A8T0HLZ2_CERPU</name>
<evidence type="ECO:0000256" key="1">
    <source>
        <dbReference type="SAM" id="MobiDB-lite"/>
    </source>
</evidence>
<reference evidence="2" key="1">
    <citation type="submission" date="2020-06" db="EMBL/GenBank/DDBJ databases">
        <title>WGS assembly of Ceratodon purpureus strain R40.</title>
        <authorList>
            <person name="Carey S.B."/>
            <person name="Jenkins J."/>
            <person name="Shu S."/>
            <person name="Lovell J.T."/>
            <person name="Sreedasyam A."/>
            <person name="Maumus F."/>
            <person name="Tiley G.P."/>
            <person name="Fernandez-Pozo N."/>
            <person name="Barry K."/>
            <person name="Chen C."/>
            <person name="Wang M."/>
            <person name="Lipzen A."/>
            <person name="Daum C."/>
            <person name="Saski C.A."/>
            <person name="Payton A.C."/>
            <person name="Mcbreen J.C."/>
            <person name="Conrad R.E."/>
            <person name="Kollar L.M."/>
            <person name="Olsson S."/>
            <person name="Huttunen S."/>
            <person name="Landis J.B."/>
            <person name="Wickett N.J."/>
            <person name="Johnson M.G."/>
            <person name="Rensing S.A."/>
            <person name="Grimwood J."/>
            <person name="Schmutz J."/>
            <person name="Mcdaniel S.F."/>
        </authorList>
    </citation>
    <scope>NUCLEOTIDE SEQUENCE</scope>
    <source>
        <strain evidence="2">R40</strain>
    </source>
</reference>
<dbReference type="Proteomes" id="UP000822688">
    <property type="component" value="Chromosome V"/>
</dbReference>
<sequence length="105" mass="11959">MNPVIERIYVILMEDNNNDGEFKRRRLDVVEENASNEIQQNPSREFPNQWTEGDVGGEVEDGIAVELEVGVEVPNHFNLTLLSDEVMQKNNGAVLKLKNHLQNLT</sequence>
<accession>A0A8T0HLZ2</accession>
<keyword evidence="3" id="KW-1185">Reference proteome</keyword>